<dbReference type="InterPro" id="IPR009057">
    <property type="entry name" value="Homeodomain-like_sf"/>
</dbReference>
<evidence type="ECO:0000313" key="3">
    <source>
        <dbReference type="Proteomes" id="UP001216150"/>
    </source>
</evidence>
<dbReference type="GO" id="GO:0003677">
    <property type="term" value="F:DNA binding"/>
    <property type="evidence" value="ECO:0007669"/>
    <property type="project" value="InterPro"/>
</dbReference>
<dbReference type="SUPFAM" id="SSF46689">
    <property type="entry name" value="Homeodomain-like"/>
    <property type="match status" value="1"/>
</dbReference>
<accession>A0AAD6E427</accession>
<dbReference type="InterPro" id="IPR007889">
    <property type="entry name" value="HTH_Psq"/>
</dbReference>
<evidence type="ECO:0000259" key="1">
    <source>
        <dbReference type="Pfam" id="PF05225"/>
    </source>
</evidence>
<evidence type="ECO:0000313" key="2">
    <source>
        <dbReference type="EMBL" id="KAJ5600252.1"/>
    </source>
</evidence>
<reference evidence="2 3" key="1">
    <citation type="journal article" date="2023" name="IMA Fungus">
        <title>Comparative genomic study of the Penicillium genus elucidates a diverse pangenome and 15 lateral gene transfer events.</title>
        <authorList>
            <person name="Petersen C."/>
            <person name="Sorensen T."/>
            <person name="Nielsen M.R."/>
            <person name="Sondergaard T.E."/>
            <person name="Sorensen J.L."/>
            <person name="Fitzpatrick D.A."/>
            <person name="Frisvad J.C."/>
            <person name="Nielsen K.L."/>
        </authorList>
    </citation>
    <scope>NUCLEOTIDE SEQUENCE [LARGE SCALE GENOMIC DNA]</scope>
    <source>
        <strain evidence="2 3">IBT 29057</strain>
    </source>
</reference>
<organism evidence="2 3">
    <name type="scientific">Penicillium hetheringtonii</name>
    <dbReference type="NCBI Taxonomy" id="911720"/>
    <lineage>
        <taxon>Eukaryota</taxon>
        <taxon>Fungi</taxon>
        <taxon>Dikarya</taxon>
        <taxon>Ascomycota</taxon>
        <taxon>Pezizomycotina</taxon>
        <taxon>Eurotiomycetes</taxon>
        <taxon>Eurotiomycetidae</taxon>
        <taxon>Eurotiales</taxon>
        <taxon>Aspergillaceae</taxon>
        <taxon>Penicillium</taxon>
    </lineage>
</organism>
<feature type="domain" description="HTH psq-type" evidence="1">
    <location>
        <begin position="10"/>
        <end position="44"/>
    </location>
</feature>
<gene>
    <name evidence="2" type="ORF">N7450_001319</name>
</gene>
<sequence length="199" mass="23548">MFIVKREGWILLAIRDLQNSKIISIRTAAVYYQIPRRTLTHHLQNVQSRTDTRPNGHKLTILEGNILIEWILSLDFCSAVSRPSYIRDIANILLDDCENILSFTVDINWATFFINHRDKLQLYFSRQYSYQRTKNKDRMVLFDWFSLIKQTINQNRIQPDNIYNFDKTGFAIDFISIQKIVIQSDLYDCRAILQSGNHK</sequence>
<keyword evidence="3" id="KW-1185">Reference proteome</keyword>
<name>A0AAD6E427_9EURO</name>
<proteinExistence type="predicted"/>
<dbReference type="AlphaFoldDB" id="A0AAD6E427"/>
<dbReference type="Pfam" id="PF05225">
    <property type="entry name" value="HTH_psq"/>
    <property type="match status" value="1"/>
</dbReference>
<dbReference type="EMBL" id="JAQJAC010000001">
    <property type="protein sequence ID" value="KAJ5600252.1"/>
    <property type="molecule type" value="Genomic_DNA"/>
</dbReference>
<dbReference type="Proteomes" id="UP001216150">
    <property type="component" value="Unassembled WGS sequence"/>
</dbReference>
<protein>
    <recommendedName>
        <fullName evidence="1">HTH psq-type domain-containing protein</fullName>
    </recommendedName>
</protein>
<comment type="caution">
    <text evidence="2">The sequence shown here is derived from an EMBL/GenBank/DDBJ whole genome shotgun (WGS) entry which is preliminary data.</text>
</comment>